<comment type="subcellular location">
    <subcellularLocation>
        <location evidence="1">Cell envelope</location>
    </subcellularLocation>
</comment>
<feature type="domain" description="p-hydroxybenzoic acid efflux pump subunit AaeA-like beta-barrel" evidence="4">
    <location>
        <begin position="228"/>
        <end position="318"/>
    </location>
</feature>
<evidence type="ECO:0000313" key="6">
    <source>
        <dbReference type="Proteomes" id="UP000727907"/>
    </source>
</evidence>
<feature type="coiled-coil region" evidence="2">
    <location>
        <begin position="133"/>
        <end position="160"/>
    </location>
</feature>
<dbReference type="Pfam" id="PF25963">
    <property type="entry name" value="Beta-barrel_AAEA"/>
    <property type="match status" value="1"/>
</dbReference>
<feature type="domain" description="Multidrug resistance protein MdtA-like barrel-sandwich hybrid" evidence="3">
    <location>
        <begin position="35"/>
        <end position="222"/>
    </location>
</feature>
<dbReference type="RefSeq" id="WP_216961064.1">
    <property type="nucleotide sequence ID" value="NZ_JAHOPB010000001.1"/>
</dbReference>
<evidence type="ECO:0000259" key="3">
    <source>
        <dbReference type="Pfam" id="PF25917"/>
    </source>
</evidence>
<evidence type="ECO:0000256" key="1">
    <source>
        <dbReference type="ARBA" id="ARBA00004196"/>
    </source>
</evidence>
<evidence type="ECO:0000259" key="4">
    <source>
        <dbReference type="Pfam" id="PF25963"/>
    </source>
</evidence>
<sequence length="352" mass="38473">MWALPALVLAATLFIWLSAGGSVTTDNAYVKGDRAQIATQLSGVIVEVLVQENEKVSRGQLLFRLDDQSYRHALTRIEAETETVRAEIRGLRAQWRTKREEIKAALSQQTYAQADFDRQAELAEKKVTSTAKLEEARMGLDVARQRISAAQEDLQRIEAALAGDPKIRADNHPRVRQMMAMREEALLQVRRTTIESPIDGIVSKRPVPGSYATAGVPVMVVVADSDLWIEANFKETELTRVRSGQKVLIHVDTYPEAECHGTVSSISQSTGAEFAVLPPQNASGNWVKVVQRIPVRLSVACREGDPPLRVGMSTTVEVETGHTRSLASLWAGWSKSLGLSGSPASAAATPKP</sequence>
<dbReference type="PANTHER" id="PTHR30386">
    <property type="entry name" value="MEMBRANE FUSION SUBUNIT OF EMRAB-TOLC MULTIDRUG EFFLUX PUMP"/>
    <property type="match status" value="1"/>
</dbReference>
<dbReference type="InterPro" id="IPR050739">
    <property type="entry name" value="MFP"/>
</dbReference>
<keyword evidence="6" id="KW-1185">Reference proteome</keyword>
<dbReference type="EMBL" id="JAHOPB010000001">
    <property type="protein sequence ID" value="MBU8874832.1"/>
    <property type="molecule type" value="Genomic_DNA"/>
</dbReference>
<organism evidence="5 6">
    <name type="scientific">Reyranella humidisoli</name>
    <dbReference type="NCBI Taxonomy" id="2849149"/>
    <lineage>
        <taxon>Bacteria</taxon>
        <taxon>Pseudomonadati</taxon>
        <taxon>Pseudomonadota</taxon>
        <taxon>Alphaproteobacteria</taxon>
        <taxon>Hyphomicrobiales</taxon>
        <taxon>Reyranellaceae</taxon>
        <taxon>Reyranella</taxon>
    </lineage>
</organism>
<dbReference type="InterPro" id="IPR058634">
    <property type="entry name" value="AaeA-lik-b-barrel"/>
</dbReference>
<evidence type="ECO:0000256" key="2">
    <source>
        <dbReference type="SAM" id="Coils"/>
    </source>
</evidence>
<dbReference type="Pfam" id="PF25917">
    <property type="entry name" value="BSH_RND"/>
    <property type="match status" value="1"/>
</dbReference>
<keyword evidence="2" id="KW-0175">Coiled coil</keyword>
<proteinExistence type="predicted"/>
<accession>A0ABS6IM39</accession>
<gene>
    <name evidence="5" type="ORF">KQ910_13735</name>
</gene>
<dbReference type="Proteomes" id="UP000727907">
    <property type="component" value="Unassembled WGS sequence"/>
</dbReference>
<reference evidence="5 6" key="1">
    <citation type="submission" date="2021-06" db="EMBL/GenBank/DDBJ databases">
        <authorList>
            <person name="Lee D.H."/>
        </authorList>
    </citation>
    <scope>NUCLEOTIDE SEQUENCE [LARGE SCALE GENOMIC DNA]</scope>
    <source>
        <strain evidence="5 6">MMS21-HV4-11</strain>
    </source>
</reference>
<comment type="caution">
    <text evidence="5">The sequence shown here is derived from an EMBL/GenBank/DDBJ whole genome shotgun (WGS) entry which is preliminary data.</text>
</comment>
<dbReference type="InterPro" id="IPR058625">
    <property type="entry name" value="MdtA-like_BSH"/>
</dbReference>
<evidence type="ECO:0000313" key="5">
    <source>
        <dbReference type="EMBL" id="MBU8874832.1"/>
    </source>
</evidence>
<name>A0ABS6IM39_9HYPH</name>
<protein>
    <submittedName>
        <fullName evidence="5">HlyD family secretion protein</fullName>
    </submittedName>
</protein>
<dbReference type="PANTHER" id="PTHR30386:SF19">
    <property type="entry name" value="MULTIDRUG EXPORT PROTEIN EMRA-RELATED"/>
    <property type="match status" value="1"/>
</dbReference>